<dbReference type="RefSeq" id="WP_232189158.1">
    <property type="nucleotide sequence ID" value="NZ_JAIOAP010000018.1"/>
</dbReference>
<gene>
    <name evidence="1" type="ORF">QJS35_27840</name>
</gene>
<sequence length="111" mass="12384">MNTDVLTVCSDVAITGLSSIPQYHSSLILSAVRTSYEFESLHSKGSCTFEFGFHGRGTIPPPNSEFVYKLLNFNFVSKTKARNKVQGFLYGKFDEFKTIAYKVTKGEKVGK</sequence>
<proteinExistence type="predicted"/>
<dbReference type="Proteomes" id="UP001493487">
    <property type="component" value="Unassembled WGS sequence"/>
</dbReference>
<keyword evidence="2" id="KW-1185">Reference proteome</keyword>
<evidence type="ECO:0000313" key="2">
    <source>
        <dbReference type="Proteomes" id="UP001493487"/>
    </source>
</evidence>
<reference evidence="1 2" key="1">
    <citation type="journal article" date="2023" name="Genome Announc.">
        <title>Pan-Genome Analyses of the Genus Cohnella and Proposal of the Novel Species Cohnella silvisoli sp. nov., Isolated from Forest Soil.</title>
        <authorList>
            <person name="Wang C."/>
            <person name="Mao L."/>
            <person name="Bao G."/>
            <person name="Zhu H."/>
        </authorList>
    </citation>
    <scope>NUCLEOTIDE SEQUENCE [LARGE SCALE GENOMIC DNA]</scope>
    <source>
        <strain evidence="1 2">NL03-T5-1</strain>
    </source>
</reference>
<dbReference type="EMBL" id="JASKHM010000019">
    <property type="protein sequence ID" value="MEQ4486199.1"/>
    <property type="molecule type" value="Genomic_DNA"/>
</dbReference>
<name>A0ABV1L1H1_9BACL</name>
<accession>A0ABV1L1H1</accession>
<comment type="caution">
    <text evidence="1">The sequence shown here is derived from an EMBL/GenBank/DDBJ whole genome shotgun (WGS) entry which is preliminary data.</text>
</comment>
<protein>
    <submittedName>
        <fullName evidence="1">Uncharacterized protein</fullName>
    </submittedName>
</protein>
<evidence type="ECO:0000313" key="1">
    <source>
        <dbReference type="EMBL" id="MEQ4486199.1"/>
    </source>
</evidence>
<organism evidence="1 2">
    <name type="scientific">Cohnella silvisoli</name>
    <dbReference type="NCBI Taxonomy" id="2873699"/>
    <lineage>
        <taxon>Bacteria</taxon>
        <taxon>Bacillati</taxon>
        <taxon>Bacillota</taxon>
        <taxon>Bacilli</taxon>
        <taxon>Bacillales</taxon>
        <taxon>Paenibacillaceae</taxon>
        <taxon>Cohnella</taxon>
    </lineage>
</organism>